<dbReference type="EMBL" id="HBIO01006167">
    <property type="protein sequence ID" value="CAE0459640.1"/>
    <property type="molecule type" value="Transcribed_RNA"/>
</dbReference>
<evidence type="ECO:0000256" key="1">
    <source>
        <dbReference type="SAM" id="MobiDB-lite"/>
    </source>
</evidence>
<dbReference type="AlphaFoldDB" id="A0A7S3PY66"/>
<reference evidence="2" key="1">
    <citation type="submission" date="2021-01" db="EMBL/GenBank/DDBJ databases">
        <authorList>
            <person name="Corre E."/>
            <person name="Pelletier E."/>
            <person name="Niang G."/>
            <person name="Scheremetjew M."/>
            <person name="Finn R."/>
            <person name="Kale V."/>
            <person name="Holt S."/>
            <person name="Cochrane G."/>
            <person name="Meng A."/>
            <person name="Brown T."/>
            <person name="Cohen L."/>
        </authorList>
    </citation>
    <scope>NUCLEOTIDE SEQUENCE</scope>
    <source>
        <strain evidence="2">MM31A-1</strain>
    </source>
</reference>
<evidence type="ECO:0000313" key="2">
    <source>
        <dbReference type="EMBL" id="CAE0459640.1"/>
    </source>
</evidence>
<feature type="compositionally biased region" description="Basic and acidic residues" evidence="1">
    <location>
        <begin position="170"/>
        <end position="184"/>
    </location>
</feature>
<name>A0A7S3PY66_9STRA</name>
<accession>A0A7S3PY66</accession>
<protein>
    <submittedName>
        <fullName evidence="2">Uncharacterized protein</fullName>
    </submittedName>
</protein>
<proteinExistence type="predicted"/>
<gene>
    <name evidence="2" type="ORF">CDEB00056_LOCUS4481</name>
</gene>
<organism evidence="2">
    <name type="scientific">Chaetoceros debilis</name>
    <dbReference type="NCBI Taxonomy" id="122233"/>
    <lineage>
        <taxon>Eukaryota</taxon>
        <taxon>Sar</taxon>
        <taxon>Stramenopiles</taxon>
        <taxon>Ochrophyta</taxon>
        <taxon>Bacillariophyta</taxon>
        <taxon>Coscinodiscophyceae</taxon>
        <taxon>Chaetocerotophycidae</taxon>
        <taxon>Chaetocerotales</taxon>
        <taxon>Chaetocerotaceae</taxon>
        <taxon>Chaetoceros</taxon>
    </lineage>
</organism>
<feature type="region of interest" description="Disordered" evidence="1">
    <location>
        <begin position="161"/>
        <end position="184"/>
    </location>
</feature>
<sequence>MKQQERSRFASIGNHAVIADGRDRRKQNIMEDVGKFNFSPELTQEIIKSMEKEDMPPPRSESPCHGVHDVYTDFDEASDVSSLGNGSVMSSGFSVPKFKKGYPTVLSAAIESLVGKPQRLNSVGNDSSTCLESRFLNQNFNDSLGIPQIKECDHNSVSLCRNPVKSNSAKSKDSSPLELSHEDQ</sequence>